<name>A0A6S7J7M0_PARCT</name>
<proteinExistence type="predicted"/>
<sequence length="355" mass="38038">MASRISSPPERILRPLFRAAKDSVRSYRAAVCKTLKKPLIVDEMPAVQQLKNSQVRIGVHYCGINFADILMAMGLYQEKPPLPAVFGGEISGKVLEVGSDVKTVSEGDHVLGLSFMGGGFADECVLDSRTVWKVSKSLDLKDVAAMGVSYGTAWVSLTRRAHVQAGESVLVTAAAGGVGMATVDLAANVLNAKVIGAAGGEAKNKLVLQQGASNVIDYKTQNIREKIKEFTNDKGVDVVVDSVGGETAIECIKSISWEGRFVVVGFASGEIPKIAANLLLVKNCSAVGVYWGAYNRKKPEVLAGCINDVLKMLEANQIHPHVSRVFPLNEINEAFKFIMDRKSTGKVLIAMSNSS</sequence>
<evidence type="ECO:0000313" key="1">
    <source>
        <dbReference type="EMBL" id="CAB4026487.1"/>
    </source>
</evidence>
<dbReference type="AlphaFoldDB" id="A0A6S7J7M0"/>
<dbReference type="Proteomes" id="UP001152795">
    <property type="component" value="Unassembled WGS sequence"/>
</dbReference>
<dbReference type="SUPFAM" id="SSF51735">
    <property type="entry name" value="NAD(P)-binding Rossmann-fold domains"/>
    <property type="match status" value="1"/>
</dbReference>
<dbReference type="SUPFAM" id="SSF50129">
    <property type="entry name" value="GroES-like"/>
    <property type="match status" value="1"/>
</dbReference>
<dbReference type="InterPro" id="IPR036291">
    <property type="entry name" value="NAD(P)-bd_dom_sf"/>
</dbReference>
<evidence type="ECO:0000313" key="2">
    <source>
        <dbReference type="Proteomes" id="UP001152795"/>
    </source>
</evidence>
<accession>A0A6S7J7M0</accession>
<dbReference type="InterPro" id="IPR051397">
    <property type="entry name" value="Zn-ADH-like_protein"/>
</dbReference>
<dbReference type="Pfam" id="PF00107">
    <property type="entry name" value="ADH_zinc_N"/>
    <property type="match status" value="1"/>
</dbReference>
<dbReference type="EMBL" id="CACRXK020014225">
    <property type="protein sequence ID" value="CAB4026487.1"/>
    <property type="molecule type" value="Genomic_DNA"/>
</dbReference>
<keyword evidence="2" id="KW-1185">Reference proteome</keyword>
<dbReference type="GO" id="GO:0005739">
    <property type="term" value="C:mitochondrion"/>
    <property type="evidence" value="ECO:0007669"/>
    <property type="project" value="TreeGrafter"/>
</dbReference>
<dbReference type="Gene3D" id="3.40.50.720">
    <property type="entry name" value="NAD(P)-binding Rossmann-like Domain"/>
    <property type="match status" value="1"/>
</dbReference>
<comment type="caution">
    <text evidence="1">The sequence shown here is derived from an EMBL/GenBank/DDBJ whole genome shotgun (WGS) entry which is preliminary data.</text>
</comment>
<dbReference type="CDD" id="cd08241">
    <property type="entry name" value="QOR1"/>
    <property type="match status" value="1"/>
</dbReference>
<dbReference type="PANTHER" id="PTHR43677:SF4">
    <property type="entry name" value="QUINONE OXIDOREDUCTASE-LIKE PROTEIN 2"/>
    <property type="match status" value="1"/>
</dbReference>
<dbReference type="PANTHER" id="PTHR43677">
    <property type="entry name" value="SHORT-CHAIN DEHYDROGENASE/REDUCTASE"/>
    <property type="match status" value="1"/>
</dbReference>
<dbReference type="OrthoDB" id="3509362at2759"/>
<protein>
    <submittedName>
        <fullName evidence="1">Quinone oxidoreductase 2</fullName>
    </submittedName>
</protein>
<reference evidence="1" key="1">
    <citation type="submission" date="2020-04" db="EMBL/GenBank/DDBJ databases">
        <authorList>
            <person name="Alioto T."/>
            <person name="Alioto T."/>
            <person name="Gomez Garrido J."/>
        </authorList>
    </citation>
    <scope>NUCLEOTIDE SEQUENCE</scope>
    <source>
        <strain evidence="1">A484AB</strain>
    </source>
</reference>
<dbReference type="InterPro" id="IPR011032">
    <property type="entry name" value="GroES-like_sf"/>
</dbReference>
<organism evidence="1 2">
    <name type="scientific">Paramuricea clavata</name>
    <name type="common">Red gorgonian</name>
    <name type="synonym">Violescent sea-whip</name>
    <dbReference type="NCBI Taxonomy" id="317549"/>
    <lineage>
        <taxon>Eukaryota</taxon>
        <taxon>Metazoa</taxon>
        <taxon>Cnidaria</taxon>
        <taxon>Anthozoa</taxon>
        <taxon>Octocorallia</taxon>
        <taxon>Malacalcyonacea</taxon>
        <taxon>Plexauridae</taxon>
        <taxon>Paramuricea</taxon>
    </lineage>
</organism>
<dbReference type="Gene3D" id="3.90.180.10">
    <property type="entry name" value="Medium-chain alcohol dehydrogenases, catalytic domain"/>
    <property type="match status" value="1"/>
</dbReference>
<dbReference type="InterPro" id="IPR013149">
    <property type="entry name" value="ADH-like_C"/>
</dbReference>
<gene>
    <name evidence="1" type="ORF">PACLA_8A022768</name>
</gene>
<dbReference type="SMART" id="SM00829">
    <property type="entry name" value="PKS_ER"/>
    <property type="match status" value="1"/>
</dbReference>
<dbReference type="GO" id="GO:0016491">
    <property type="term" value="F:oxidoreductase activity"/>
    <property type="evidence" value="ECO:0007669"/>
    <property type="project" value="InterPro"/>
</dbReference>
<dbReference type="Pfam" id="PF08240">
    <property type="entry name" value="ADH_N"/>
    <property type="match status" value="1"/>
</dbReference>
<dbReference type="InterPro" id="IPR020843">
    <property type="entry name" value="ER"/>
</dbReference>
<dbReference type="InterPro" id="IPR013154">
    <property type="entry name" value="ADH-like_N"/>
</dbReference>